<evidence type="ECO:0000256" key="7">
    <source>
        <dbReference type="ARBA" id="ARBA00037450"/>
    </source>
</evidence>
<evidence type="ECO:0000256" key="4">
    <source>
        <dbReference type="ARBA" id="ARBA00022786"/>
    </source>
</evidence>
<organism evidence="10 11">
    <name type="scientific">Momordica charantia</name>
    <name type="common">Bitter gourd</name>
    <name type="synonym">Balsam pear</name>
    <dbReference type="NCBI Taxonomy" id="3673"/>
    <lineage>
        <taxon>Eukaryota</taxon>
        <taxon>Viridiplantae</taxon>
        <taxon>Streptophyta</taxon>
        <taxon>Embryophyta</taxon>
        <taxon>Tracheophyta</taxon>
        <taxon>Spermatophyta</taxon>
        <taxon>Magnoliopsida</taxon>
        <taxon>eudicotyledons</taxon>
        <taxon>Gunneridae</taxon>
        <taxon>Pentapetalae</taxon>
        <taxon>rosids</taxon>
        <taxon>fabids</taxon>
        <taxon>Cucurbitales</taxon>
        <taxon>Cucurbitaceae</taxon>
        <taxon>Momordiceae</taxon>
        <taxon>Momordica</taxon>
    </lineage>
</organism>
<feature type="domain" description="USP" evidence="9">
    <location>
        <begin position="277"/>
        <end position="874"/>
    </location>
</feature>
<evidence type="ECO:0000313" key="10">
    <source>
        <dbReference type="Proteomes" id="UP000504603"/>
    </source>
</evidence>
<dbReference type="PROSITE" id="PS00973">
    <property type="entry name" value="USP_2"/>
    <property type="match status" value="1"/>
</dbReference>
<dbReference type="PROSITE" id="PS00972">
    <property type="entry name" value="USP_1"/>
    <property type="match status" value="1"/>
</dbReference>
<dbReference type="InterPro" id="IPR038765">
    <property type="entry name" value="Papain-like_cys_pep_sf"/>
</dbReference>
<dbReference type="InterPro" id="IPR050185">
    <property type="entry name" value="Ub_carboxyl-term_hydrolase"/>
</dbReference>
<accession>A0A6J1DGF1</accession>
<evidence type="ECO:0000256" key="5">
    <source>
        <dbReference type="ARBA" id="ARBA00022801"/>
    </source>
</evidence>
<dbReference type="GO" id="GO:0016579">
    <property type="term" value="P:protein deubiquitination"/>
    <property type="evidence" value="ECO:0007669"/>
    <property type="project" value="InterPro"/>
</dbReference>
<dbReference type="GeneID" id="111020628"/>
<keyword evidence="6 8" id="KW-0788">Thiol protease</keyword>
<evidence type="ECO:0000256" key="2">
    <source>
        <dbReference type="ARBA" id="ARBA00009085"/>
    </source>
</evidence>
<dbReference type="OrthoDB" id="292964at2759"/>
<dbReference type="InterPro" id="IPR057372">
    <property type="entry name" value="Ubiquitin_UBP8/5"/>
</dbReference>
<dbReference type="PANTHER" id="PTHR21646:SF24">
    <property type="entry name" value="UBIQUITIN CARBOXYL-TERMINAL HYDROLASE"/>
    <property type="match status" value="1"/>
</dbReference>
<dbReference type="Gene3D" id="3.90.70.10">
    <property type="entry name" value="Cysteine proteinases"/>
    <property type="match status" value="2"/>
</dbReference>
<comment type="function">
    <text evidence="7 8">Recognizes and hydrolyzes the peptide bond at the C-terminal Gly of ubiquitin. Involved in the processing of poly-ubiquitin precursors as well as that of ubiquitinated proteins.</text>
</comment>
<dbReference type="PANTHER" id="PTHR21646">
    <property type="entry name" value="UBIQUITIN CARBOXYL-TERMINAL HYDROLASE"/>
    <property type="match status" value="1"/>
</dbReference>
<evidence type="ECO:0000256" key="8">
    <source>
        <dbReference type="RuleBase" id="RU366025"/>
    </source>
</evidence>
<reference evidence="11" key="1">
    <citation type="submission" date="2025-08" db="UniProtKB">
        <authorList>
            <consortium name="RefSeq"/>
        </authorList>
    </citation>
    <scope>IDENTIFICATION</scope>
    <source>
        <strain evidence="11">OHB3-1</strain>
    </source>
</reference>
<evidence type="ECO:0000313" key="11">
    <source>
        <dbReference type="RefSeq" id="XP_022153023.1"/>
    </source>
</evidence>
<evidence type="ECO:0000259" key="9">
    <source>
        <dbReference type="PROSITE" id="PS50235"/>
    </source>
</evidence>
<dbReference type="InterPro" id="IPR035927">
    <property type="entry name" value="DUSP-like_sf"/>
</dbReference>
<evidence type="ECO:0000256" key="6">
    <source>
        <dbReference type="ARBA" id="ARBA00022807"/>
    </source>
</evidence>
<dbReference type="GO" id="GO:0006508">
    <property type="term" value="P:proteolysis"/>
    <property type="evidence" value="ECO:0007669"/>
    <property type="project" value="UniProtKB-KW"/>
</dbReference>
<dbReference type="CDD" id="cd02674">
    <property type="entry name" value="Peptidase_C19R"/>
    <property type="match status" value="1"/>
</dbReference>
<dbReference type="PROSITE" id="PS50235">
    <property type="entry name" value="USP_3"/>
    <property type="match status" value="1"/>
</dbReference>
<dbReference type="Pfam" id="PF25242">
    <property type="entry name" value="Ubiquitin_UBP8"/>
    <property type="match status" value="1"/>
</dbReference>
<proteinExistence type="inferred from homology"/>
<evidence type="ECO:0000256" key="3">
    <source>
        <dbReference type="ARBA" id="ARBA00022670"/>
    </source>
</evidence>
<dbReference type="Pfam" id="PF00443">
    <property type="entry name" value="UCH"/>
    <property type="match status" value="1"/>
</dbReference>
<keyword evidence="4 8" id="KW-0833">Ubl conjugation pathway</keyword>
<dbReference type="AlphaFoldDB" id="A0A6J1DGF1"/>
<keyword evidence="10" id="KW-1185">Reference proteome</keyword>
<dbReference type="EC" id="3.4.19.12" evidence="8"/>
<protein>
    <recommendedName>
        <fullName evidence="8">Ubiquitin carboxyl-terminal hydrolase</fullName>
        <ecNumber evidence="8">3.4.19.12</ecNumber>
    </recommendedName>
</protein>
<keyword evidence="3 8" id="KW-0645">Protease</keyword>
<dbReference type="GO" id="GO:0004843">
    <property type="term" value="F:cysteine-type deubiquitinase activity"/>
    <property type="evidence" value="ECO:0007669"/>
    <property type="project" value="UniProtKB-UniRule"/>
</dbReference>
<dbReference type="InterPro" id="IPR018200">
    <property type="entry name" value="USP_CS"/>
</dbReference>
<keyword evidence="5 8" id="KW-0378">Hydrolase</keyword>
<comment type="catalytic activity">
    <reaction evidence="1 8">
        <text>Thiol-dependent hydrolysis of ester, thioester, amide, peptide and isopeptide bonds formed by the C-terminal Gly of ubiquitin (a 76-residue protein attached to proteins as an intracellular targeting signal).</text>
        <dbReference type="EC" id="3.4.19.12"/>
    </reaction>
</comment>
<dbReference type="KEGG" id="mcha:111020628"/>
<dbReference type="Proteomes" id="UP000504603">
    <property type="component" value="Unplaced"/>
</dbReference>
<sequence length="876" mass="98301">MGGISEDLSSSTLHLDSDNDQRVYFVPYRWWKDAQDSLTGDADGKRGLPFLASPGSSYAGPMKIINNIFNSDLVFNLRREEDSLQSSENGEVGISGRDYALVPGEMWVQALKWHIDSKSSTRNGGSFSVAEDNIADVYPLQLRLSIQREANLLGVRISKKDNVVELFRRACKIFNVESELLRIWDFSGQTISFFSNNNKQQQSDQEVLLELQVYGLSDFIKCKEGKKDELANSILGNSSGASLMMNGASGTVNSSCFRVNSSVFSGSSREAGSLGLSGLQNLGNTCFMNSALQCLVHTPKLVDYFLGDYGREINHDNPLGMNGEIALAFGDLLRKLWAPGASPVAPRTFKSKLARFAPQFSGFNQHDSQELLAFLLDGLHEDLNRVKKKPYVEAKDGDGRPDNEVADEYWQNHLARNDSIIVDVCQGQYKSTLVCPICKKVSTTFDPFMYLSLPLPSTTMRTMTLTVVNTDGNTPAPHTITVPKSGKWEDLIKALSNACSLKAEETLLVAEVYNNRIIRYLEDPADSLSLIRDGDRLVAYRLAKDDEQVPLVVFMHQSIEEQYFNGKRTTYSKAFGIPLVAKLPNAFNGSDIHDIYKRLLCPFQISAQDAPEENHTSDINAIEKTREMENGTDSTSACVIDPIRSEDGVDSTSDADFQFYITDEKGTIKGSEIQVGESVVGLENSKRLYVHVCWAEKQIERYDTRLLSSLPEVFKSSCFTKRPQESVSLYKCLEAFLQEEPLGPEDMWYCPSCKKHCQASKKLDLWRLPEILVIHLKRFSYSRFMKNKLETYVDFPVDDLDLSMYVAYKNGQSCTRYVLYAISNHYGSMGGGHYTAFVHQGGDQWYDFDDSHVYPIGLEKIKSSAAYVLFYRRVLA</sequence>
<comment type="similarity">
    <text evidence="2 8">Belongs to the peptidase C19 family.</text>
</comment>
<dbReference type="SUPFAM" id="SSF54001">
    <property type="entry name" value="Cysteine proteinases"/>
    <property type="match status" value="1"/>
</dbReference>
<dbReference type="RefSeq" id="XP_022153023.1">
    <property type="nucleotide sequence ID" value="XM_022297331.1"/>
</dbReference>
<gene>
    <name evidence="11" type="primary">LOC111020628</name>
</gene>
<evidence type="ECO:0000256" key="1">
    <source>
        <dbReference type="ARBA" id="ARBA00000707"/>
    </source>
</evidence>
<dbReference type="InterPro" id="IPR028889">
    <property type="entry name" value="USP"/>
</dbReference>
<name>A0A6J1DGF1_MOMCH</name>
<dbReference type="InterPro" id="IPR001394">
    <property type="entry name" value="Peptidase_C19_UCH"/>
</dbReference>
<dbReference type="Gene3D" id="3.30.2230.10">
    <property type="entry name" value="DUSP-like"/>
    <property type="match status" value="1"/>
</dbReference>